<evidence type="ECO:0000313" key="1">
    <source>
        <dbReference type="EMBL" id="CAF1030959.1"/>
    </source>
</evidence>
<accession>A0A8S2E1A5</accession>
<proteinExistence type="predicted"/>
<gene>
    <name evidence="1" type="ORF">OVA965_LOCUS15984</name>
    <name evidence="2" type="ORF">TMI583_LOCUS15992</name>
</gene>
<sequence length="147" mass="16636">MRKAPVLLVATPFQAQRAVYFRKLEELRSTNFVIYFHDETWVNRNEEITNVWFDEADHGRLRNGEGKGQKLAISGLVSLNGFDLSTLDIFKCHEVHSMDSVHFTAGIESAASTLRTEHGRVAKIAIIVDNATWHNKLTPECDAPKRA</sequence>
<dbReference type="AlphaFoldDB" id="A0A8S2E1A5"/>
<dbReference type="EMBL" id="CAJNOK010007315">
    <property type="protein sequence ID" value="CAF1030959.1"/>
    <property type="molecule type" value="Genomic_DNA"/>
</dbReference>
<reference evidence="1" key="1">
    <citation type="submission" date="2021-02" db="EMBL/GenBank/DDBJ databases">
        <authorList>
            <person name="Nowell W R."/>
        </authorList>
    </citation>
    <scope>NUCLEOTIDE SEQUENCE</scope>
</reference>
<comment type="caution">
    <text evidence="1">The sequence shown here is derived from an EMBL/GenBank/DDBJ whole genome shotgun (WGS) entry which is preliminary data.</text>
</comment>
<dbReference type="Proteomes" id="UP000677228">
    <property type="component" value="Unassembled WGS sequence"/>
</dbReference>
<dbReference type="EMBL" id="CAJOBA010007325">
    <property type="protein sequence ID" value="CAF3799164.1"/>
    <property type="molecule type" value="Genomic_DNA"/>
</dbReference>
<evidence type="ECO:0000313" key="3">
    <source>
        <dbReference type="Proteomes" id="UP000677228"/>
    </source>
</evidence>
<dbReference type="Proteomes" id="UP000682733">
    <property type="component" value="Unassembled WGS sequence"/>
</dbReference>
<name>A0A8S2E1A5_9BILA</name>
<evidence type="ECO:0000313" key="2">
    <source>
        <dbReference type="EMBL" id="CAF3799164.1"/>
    </source>
</evidence>
<protein>
    <submittedName>
        <fullName evidence="1">Uncharacterized protein</fullName>
    </submittedName>
</protein>
<organism evidence="1 3">
    <name type="scientific">Didymodactylos carnosus</name>
    <dbReference type="NCBI Taxonomy" id="1234261"/>
    <lineage>
        <taxon>Eukaryota</taxon>
        <taxon>Metazoa</taxon>
        <taxon>Spiralia</taxon>
        <taxon>Gnathifera</taxon>
        <taxon>Rotifera</taxon>
        <taxon>Eurotatoria</taxon>
        <taxon>Bdelloidea</taxon>
        <taxon>Philodinida</taxon>
        <taxon>Philodinidae</taxon>
        <taxon>Didymodactylos</taxon>
    </lineage>
</organism>